<comment type="caution">
    <text evidence="1">The sequence shown here is derived from an EMBL/GenBank/DDBJ whole genome shotgun (WGS) entry which is preliminary data.</text>
</comment>
<dbReference type="Proteomes" id="UP000253945">
    <property type="component" value="Unassembled WGS sequence"/>
</dbReference>
<name>A0A369ZU43_9PAST</name>
<evidence type="ECO:0000313" key="1">
    <source>
        <dbReference type="EMBL" id="RDF11937.1"/>
    </source>
</evidence>
<accession>A0A369ZU43</accession>
<protein>
    <submittedName>
        <fullName evidence="1">Uncharacterized protein</fullName>
    </submittedName>
</protein>
<evidence type="ECO:0000313" key="2">
    <source>
        <dbReference type="Proteomes" id="UP000253945"/>
    </source>
</evidence>
<dbReference type="AlphaFoldDB" id="A0A369ZU43"/>
<dbReference type="RefSeq" id="WP_111353401.1">
    <property type="nucleotide sequence ID" value="NZ_QEQF01000001.1"/>
</dbReference>
<keyword evidence="2" id="KW-1185">Reference proteome</keyword>
<gene>
    <name evidence="1" type="ORF">DPV92_01860</name>
</gene>
<dbReference type="STRING" id="736.B0184_00795"/>
<dbReference type="Pfam" id="PF11739">
    <property type="entry name" value="YdbH-like"/>
    <property type="match status" value="1"/>
</dbReference>
<dbReference type="EMBL" id="QEQF01000001">
    <property type="protein sequence ID" value="RDF11937.1"/>
    <property type="molecule type" value="Genomic_DNA"/>
</dbReference>
<sequence>MLRRLAIGLMAMMALLVVSGALFISSPAFFHTLNHFMPEGWTIQRLERNFSQENQSVLLPAFSVNFQTCSVVEIAPIQFHWQSPKMVSSEKVTLDYQCLLDLPSSESQTREFSLTPILALVPEMMLEVKQVTWKNLPETLSPRIKQLLTEPAQLKASYLNGTLSTEINQQAVKFEGKLADLVFTGNLFYQPSETEKHNLFFTTQFNKNLLDLPSKFEGDYHWAYPSNFVEDPILREGSALLNWSPNEENALVGTAQVSFEKEPKNTLNLPFKFDFKSLYVYQGKFNWEWLPDFPINGSTTATFTPKSIMQGEIFPLETEFRLNLFSHDKNTLSLATTKGIIKDKETFELPLTLSGNVKYNSFILTSLSTIYANENGMKFSPKSVFNIISGKERFITINELKIPLGDIEFNRYGVTGRFQANFKGETPDFRNIELNLDGSAKNFKMGFLDYFDDFNGKQNEQDLWQWQLNGKAHLNALNSQIDLQGRGQWHADLVQIDQLDGLLADVKKPAMVLEKTQLSLNKPIKFNTEKWTLDGEAKLKSPALRFDYGGNLTNTEAMLNINGEIENLNFNGKLQAGKIGPIFVNGHRELTEQTQSSLFHGKLTWKAQPADVFQPLIPERTDWIIKNGTVSGNTVFSTKPTGGINASGQISIKNGGISMPKGEINGIEFTLPYQLNDTQLKFGRNKPIAVNIDEVNVGLPIRNIRVNISGYYPYSRNKPLNLNKLTMNLLDGELKVESFSLPQLKPAYLELAHIRFESILEVAQYQQIDLRGRANARLPFWLNGTPCYVCDGEFWQESPSTLKISKEIMNAIAKSSGYSEQILVYLLNDTTINKLKSRLHLTKSGDLILNSQLKMKLNQQENARVNFNYNHKENLFQLWHLINTGAYVEQDIENRLYQKLDNQKLDNLK</sequence>
<reference evidence="1 2" key="1">
    <citation type="submission" date="2018-05" db="EMBL/GenBank/DDBJ databases">
        <title>Draft Genome Sequences for a Diverse set of 7 Haemophilus Species.</title>
        <authorList>
            <person name="Nichols M."/>
            <person name="Topaz N."/>
            <person name="Wang X."/>
            <person name="Wang X."/>
            <person name="Boxrud D."/>
        </authorList>
    </citation>
    <scope>NUCLEOTIDE SEQUENCE [LARGE SCALE GENOMIC DNA]</scope>
    <source>
        <strain evidence="1 2">C2014016342</strain>
    </source>
</reference>
<proteinExistence type="predicted"/>
<organism evidence="1 2">
    <name type="scientific">Haemophilus paraphrohaemolyticus</name>
    <dbReference type="NCBI Taxonomy" id="736"/>
    <lineage>
        <taxon>Bacteria</taxon>
        <taxon>Pseudomonadati</taxon>
        <taxon>Pseudomonadota</taxon>
        <taxon>Gammaproteobacteria</taxon>
        <taxon>Pasteurellales</taxon>
        <taxon>Pasteurellaceae</taxon>
        <taxon>Haemophilus</taxon>
    </lineage>
</organism>
<dbReference type="InterPro" id="IPR021730">
    <property type="entry name" value="YdbH"/>
</dbReference>